<reference evidence="14" key="1">
    <citation type="journal article" date="2019" name="Int. J. Syst. Evol. Microbiol.">
        <title>The Global Catalogue of Microorganisms (GCM) 10K type strain sequencing project: providing services to taxonomists for standard genome sequencing and annotation.</title>
        <authorList>
            <consortium name="The Broad Institute Genomics Platform"/>
            <consortium name="The Broad Institute Genome Sequencing Center for Infectious Disease"/>
            <person name="Wu L."/>
            <person name="Ma J."/>
        </authorList>
    </citation>
    <scope>NUCLEOTIDE SEQUENCE [LARGE SCALE GENOMIC DNA]</scope>
    <source>
        <strain evidence="14">NBRC 113072</strain>
    </source>
</reference>
<evidence type="ECO:0000256" key="5">
    <source>
        <dbReference type="ARBA" id="ARBA00022741"/>
    </source>
</evidence>
<feature type="transmembrane region" description="Helical" evidence="10">
    <location>
        <begin position="505"/>
        <end position="524"/>
    </location>
</feature>
<feature type="transmembrane region" description="Helical" evidence="10">
    <location>
        <begin position="544"/>
        <end position="565"/>
    </location>
</feature>
<keyword evidence="4 10" id="KW-0812">Transmembrane</keyword>
<feature type="transmembrane region" description="Helical" evidence="10">
    <location>
        <begin position="622"/>
        <end position="645"/>
    </location>
</feature>
<dbReference type="SUPFAM" id="SSF52540">
    <property type="entry name" value="P-loop containing nucleoside triphosphate hydrolases"/>
    <property type="match status" value="1"/>
</dbReference>
<feature type="compositionally biased region" description="Basic and acidic residues" evidence="9">
    <location>
        <begin position="460"/>
        <end position="470"/>
    </location>
</feature>
<keyword evidence="2" id="KW-0813">Transport</keyword>
<organism evidence="13 14">
    <name type="scientific">Mobilicoccus caccae</name>
    <dbReference type="NCBI Taxonomy" id="1859295"/>
    <lineage>
        <taxon>Bacteria</taxon>
        <taxon>Bacillati</taxon>
        <taxon>Actinomycetota</taxon>
        <taxon>Actinomycetes</taxon>
        <taxon>Micrococcales</taxon>
        <taxon>Dermatophilaceae</taxon>
        <taxon>Mobilicoccus</taxon>
    </lineage>
</organism>
<evidence type="ECO:0000256" key="3">
    <source>
        <dbReference type="ARBA" id="ARBA00022553"/>
    </source>
</evidence>
<evidence type="ECO:0000256" key="8">
    <source>
        <dbReference type="ARBA" id="ARBA00023136"/>
    </source>
</evidence>
<dbReference type="PANTHER" id="PTHR48041">
    <property type="entry name" value="ABC TRANSPORTER G FAMILY MEMBER 28"/>
    <property type="match status" value="1"/>
</dbReference>
<feature type="transmembrane region" description="Helical" evidence="10">
    <location>
        <begin position="720"/>
        <end position="743"/>
    </location>
</feature>
<evidence type="ECO:0000259" key="11">
    <source>
        <dbReference type="PROSITE" id="PS50006"/>
    </source>
</evidence>
<dbReference type="EMBL" id="BSUO01000001">
    <property type="protein sequence ID" value="GMA38605.1"/>
    <property type="molecule type" value="Genomic_DNA"/>
</dbReference>
<dbReference type="Pfam" id="PF00005">
    <property type="entry name" value="ABC_tran"/>
    <property type="match status" value="1"/>
</dbReference>
<dbReference type="Proteomes" id="UP001157126">
    <property type="component" value="Unassembled WGS sequence"/>
</dbReference>
<evidence type="ECO:0000256" key="6">
    <source>
        <dbReference type="ARBA" id="ARBA00022840"/>
    </source>
</evidence>
<proteinExistence type="predicted"/>
<sequence>MSVEGCTELVAGDLRWNLQPGRTYTIGRAADADVRLDHPEVSRTHATMTFEAPGGWIVRDAGSLNGLHTDGRRVPHIRLDATTAVRVGSSPDAPRLSLEDAQHPAPSPATVTIARRGSGVAVTIGRDHANTIVVDDLLVSRSHVRATPHADGFWIEDLDSLNGTYVNGTPIRSELLTPGDLLTVGHHEFRIVGDELVMTEADTRVSLRAEGLGYRLPTGKVLLADVGFDLPASGLLAVIGPSGAGKSTLLGALTASRPATSGTVTFDGRDLYANYAELRDRIGVVPQDDVVHPQLTVRQALEYASLLRFPSDLDTSARRARIAEVVGELGLRAHTDTRIDRLSGGQRKRTSVAMELLTQPSLLFLDEPTSGLDPGLDKSVMTTLRDLAHDGRTVVVVTHSVANLDLCDRVLLLAPGGHVAFYGRPEHVRPYFDGADYPDIFSAVAADPLDHADRFARHRTDTRPAAHAQHESSPLSAGPRRRQSAIRQAVTLGRRHLTVLAADRSYALFIALLPLVLAALVAAVPGKAGFGMPAAPDLSEAAELLVVLMVGAAFMGMASSCRDLVGERPIYRRERAVGLSPHAYLLAKLAVFGLLAAVQSALLVGLVFLVKPPPDTGVVIGAGWLEIYAAVVLTAFASASLGMVISSVVSTTDQVMPLLVVAIMAQLVVCGGLIPVVGRAGLEQLAWVAPSRWGYAAGAATVDLLGHPGVDHDDLWRHEAGVWTADIGALALIALIGALVTAWRVGRIRR</sequence>
<evidence type="ECO:0000256" key="9">
    <source>
        <dbReference type="SAM" id="MobiDB-lite"/>
    </source>
</evidence>
<name>A0ABQ6IL19_9MICO</name>
<dbReference type="InterPro" id="IPR000253">
    <property type="entry name" value="FHA_dom"/>
</dbReference>
<dbReference type="InterPro" id="IPR008984">
    <property type="entry name" value="SMAD_FHA_dom_sf"/>
</dbReference>
<comment type="caution">
    <text evidence="13">The sequence shown here is derived from an EMBL/GenBank/DDBJ whole genome shotgun (WGS) entry which is preliminary data.</text>
</comment>
<dbReference type="Gene3D" id="3.40.50.300">
    <property type="entry name" value="P-loop containing nucleotide triphosphate hydrolases"/>
    <property type="match status" value="1"/>
</dbReference>
<evidence type="ECO:0008006" key="15">
    <source>
        <dbReference type="Google" id="ProtNLM"/>
    </source>
</evidence>
<keyword evidence="14" id="KW-1185">Reference proteome</keyword>
<dbReference type="InterPro" id="IPR003593">
    <property type="entry name" value="AAA+_ATPase"/>
</dbReference>
<feature type="region of interest" description="Disordered" evidence="9">
    <location>
        <begin position="88"/>
        <end position="110"/>
    </location>
</feature>
<dbReference type="InterPro" id="IPR013525">
    <property type="entry name" value="ABC2_TM"/>
</dbReference>
<dbReference type="Pfam" id="PF00498">
    <property type="entry name" value="FHA"/>
    <property type="match status" value="2"/>
</dbReference>
<feature type="domain" description="ABC transporter" evidence="12">
    <location>
        <begin position="207"/>
        <end position="441"/>
    </location>
</feature>
<dbReference type="InterPro" id="IPR027417">
    <property type="entry name" value="P-loop_NTPase"/>
</dbReference>
<keyword evidence="8 10" id="KW-0472">Membrane</keyword>
<keyword evidence="5" id="KW-0547">Nucleotide-binding</keyword>
<keyword evidence="3" id="KW-0597">Phosphoprotein</keyword>
<evidence type="ECO:0000313" key="13">
    <source>
        <dbReference type="EMBL" id="GMA38605.1"/>
    </source>
</evidence>
<dbReference type="Gene3D" id="2.60.200.20">
    <property type="match status" value="2"/>
</dbReference>
<evidence type="ECO:0000313" key="14">
    <source>
        <dbReference type="Proteomes" id="UP001157126"/>
    </source>
</evidence>
<gene>
    <name evidence="13" type="ORF">GCM10025883_06500</name>
</gene>
<dbReference type="RefSeq" id="WP_284302663.1">
    <property type="nucleotide sequence ID" value="NZ_BSUO01000001.1"/>
</dbReference>
<feature type="domain" description="FHA" evidence="11">
    <location>
        <begin position="24"/>
        <end position="74"/>
    </location>
</feature>
<dbReference type="PROSITE" id="PS50893">
    <property type="entry name" value="ABC_TRANSPORTER_2"/>
    <property type="match status" value="1"/>
</dbReference>
<dbReference type="CDD" id="cd00060">
    <property type="entry name" value="FHA"/>
    <property type="match status" value="1"/>
</dbReference>
<feature type="region of interest" description="Disordered" evidence="9">
    <location>
        <begin position="460"/>
        <end position="481"/>
    </location>
</feature>
<feature type="transmembrane region" description="Helical" evidence="10">
    <location>
        <begin position="585"/>
        <end position="610"/>
    </location>
</feature>
<dbReference type="SMART" id="SM00240">
    <property type="entry name" value="FHA"/>
    <property type="match status" value="2"/>
</dbReference>
<accession>A0ABQ6IL19</accession>
<dbReference type="PANTHER" id="PTHR48041:SF139">
    <property type="entry name" value="PROTEIN SCARLET"/>
    <property type="match status" value="1"/>
</dbReference>
<evidence type="ECO:0000256" key="1">
    <source>
        <dbReference type="ARBA" id="ARBA00004141"/>
    </source>
</evidence>
<dbReference type="InterPro" id="IPR003439">
    <property type="entry name" value="ABC_transporter-like_ATP-bd"/>
</dbReference>
<evidence type="ECO:0000256" key="2">
    <source>
        <dbReference type="ARBA" id="ARBA00022448"/>
    </source>
</evidence>
<evidence type="ECO:0000256" key="10">
    <source>
        <dbReference type="SAM" id="Phobius"/>
    </source>
</evidence>
<feature type="transmembrane region" description="Helical" evidence="10">
    <location>
        <begin position="657"/>
        <end position="677"/>
    </location>
</feature>
<comment type="subcellular location">
    <subcellularLocation>
        <location evidence="1">Membrane</location>
        <topology evidence="1">Multi-pass membrane protein</topology>
    </subcellularLocation>
</comment>
<keyword evidence="6" id="KW-0067">ATP-binding</keyword>
<keyword evidence="7 10" id="KW-1133">Transmembrane helix</keyword>
<evidence type="ECO:0000256" key="7">
    <source>
        <dbReference type="ARBA" id="ARBA00022989"/>
    </source>
</evidence>
<dbReference type="PROSITE" id="PS50006">
    <property type="entry name" value="FHA_DOMAIN"/>
    <property type="match status" value="2"/>
</dbReference>
<dbReference type="SMART" id="SM00382">
    <property type="entry name" value="AAA"/>
    <property type="match status" value="1"/>
</dbReference>
<feature type="domain" description="FHA" evidence="11">
    <location>
        <begin position="122"/>
        <end position="171"/>
    </location>
</feature>
<dbReference type="SUPFAM" id="SSF49879">
    <property type="entry name" value="SMAD/FHA domain"/>
    <property type="match status" value="2"/>
</dbReference>
<evidence type="ECO:0000259" key="12">
    <source>
        <dbReference type="PROSITE" id="PS50893"/>
    </source>
</evidence>
<evidence type="ECO:0000256" key="4">
    <source>
        <dbReference type="ARBA" id="ARBA00022692"/>
    </source>
</evidence>
<dbReference type="InterPro" id="IPR050352">
    <property type="entry name" value="ABCG_transporters"/>
</dbReference>
<dbReference type="Pfam" id="PF01061">
    <property type="entry name" value="ABC2_membrane"/>
    <property type="match status" value="1"/>
</dbReference>
<protein>
    <recommendedName>
        <fullName evidence="15">FHA modulated ABC efflux pump with fused ATPase and integral membrane subunit</fullName>
    </recommendedName>
</protein>